<evidence type="ECO:0000259" key="3">
    <source>
        <dbReference type="PROSITE" id="PS50011"/>
    </source>
</evidence>
<reference evidence="4" key="2">
    <citation type="submission" date="2020-03" db="EMBL/GenBank/DDBJ databases">
        <title>Walnut 2.0.</title>
        <authorList>
            <person name="Marrano A."/>
            <person name="Britton M."/>
            <person name="Zimin A.V."/>
            <person name="Zaini P.A."/>
            <person name="Workman R."/>
            <person name="Puiu D."/>
            <person name="Bianco L."/>
            <person name="Allen B.J."/>
            <person name="Troggio M."/>
            <person name="Leslie C.A."/>
            <person name="Timp W."/>
            <person name="Dendekar A."/>
            <person name="Salzberg S.L."/>
            <person name="Neale D.B."/>
        </authorList>
    </citation>
    <scope>NUCLEOTIDE SEQUENCE</scope>
    <source>
        <tissue evidence="4">Leaves</tissue>
    </source>
</reference>
<evidence type="ECO:0000313" key="5">
    <source>
        <dbReference type="Proteomes" id="UP000619265"/>
    </source>
</evidence>
<dbReference type="Proteomes" id="UP000619265">
    <property type="component" value="Unassembled WGS sequence"/>
</dbReference>
<protein>
    <recommendedName>
        <fullName evidence="3">Protein kinase domain-containing protein</fullName>
    </recommendedName>
</protein>
<dbReference type="PANTHER" id="PTHR45621">
    <property type="entry name" value="OS01G0588500 PROTEIN-RELATED"/>
    <property type="match status" value="1"/>
</dbReference>
<dbReference type="PROSITE" id="PS50011">
    <property type="entry name" value="PROTEIN_KINASE_DOM"/>
    <property type="match status" value="1"/>
</dbReference>
<dbReference type="InterPro" id="IPR050823">
    <property type="entry name" value="Plant_Ser_Thr_Prot_Kinase"/>
</dbReference>
<sequence>MGYRALDECCSLLHTSSILGWNLILRSFSSYVGHLTAKSDVYSYGVVLLEMLSGKRAIDKNRPNREHNLVNWAKPYLSSKRKVIEVLDARIEGQYPLAAALKAANLANQCLSLDPKFRPSMNAVVRILEQLQDSEDIGRSQNE</sequence>
<reference evidence="4" key="1">
    <citation type="submission" date="2015-10" db="EMBL/GenBank/DDBJ databases">
        <authorList>
            <person name="Martinez-Garcia P.J."/>
            <person name="Crepeau M.W."/>
            <person name="Puiu D."/>
            <person name="Gonzalez-Ibeas D."/>
            <person name="Whalen J."/>
            <person name="Stevens K."/>
            <person name="Paul R."/>
            <person name="Butterfield T."/>
            <person name="Britton M."/>
            <person name="Reagan R."/>
            <person name="Chakraborty S."/>
            <person name="Walawage S.L."/>
            <person name="Vasquez-Gross H.A."/>
            <person name="Cardeno C."/>
            <person name="Famula R."/>
            <person name="Pratt K."/>
            <person name="Kuruganti S."/>
            <person name="Aradhya M.K."/>
            <person name="Leslie C.A."/>
            <person name="Dandekar A.M."/>
            <person name="Salzberg S.L."/>
            <person name="Wegrzyn J.L."/>
            <person name="Langley C.H."/>
            <person name="Neale D.B."/>
        </authorList>
    </citation>
    <scope>NUCLEOTIDE SEQUENCE</scope>
    <source>
        <tissue evidence="4">Leaves</tissue>
    </source>
</reference>
<accession>A0A833UA97</accession>
<evidence type="ECO:0000256" key="1">
    <source>
        <dbReference type="ARBA" id="ARBA00004236"/>
    </source>
</evidence>
<dbReference type="SUPFAM" id="SSF56112">
    <property type="entry name" value="Protein kinase-like (PK-like)"/>
    <property type="match status" value="1"/>
</dbReference>
<keyword evidence="2" id="KW-0472">Membrane</keyword>
<comment type="subcellular location">
    <subcellularLocation>
        <location evidence="1">Cell membrane</location>
    </subcellularLocation>
</comment>
<comment type="caution">
    <text evidence="4">The sequence shown here is derived from an EMBL/GenBank/DDBJ whole genome shotgun (WGS) entry which is preliminary data.</text>
</comment>
<proteinExistence type="predicted"/>
<dbReference type="InterPro" id="IPR011009">
    <property type="entry name" value="Kinase-like_dom_sf"/>
</dbReference>
<gene>
    <name evidence="4" type="ORF">F2P56_028455</name>
</gene>
<dbReference type="InterPro" id="IPR001245">
    <property type="entry name" value="Ser-Thr/Tyr_kinase_cat_dom"/>
</dbReference>
<dbReference type="EMBL" id="LIHL02000012">
    <property type="protein sequence ID" value="KAF5453558.1"/>
    <property type="molecule type" value="Genomic_DNA"/>
</dbReference>
<name>A0A833UA97_JUGRE</name>
<keyword evidence="2" id="KW-1003">Cell membrane</keyword>
<organism evidence="4 5">
    <name type="scientific">Juglans regia</name>
    <name type="common">English walnut</name>
    <dbReference type="NCBI Taxonomy" id="51240"/>
    <lineage>
        <taxon>Eukaryota</taxon>
        <taxon>Viridiplantae</taxon>
        <taxon>Streptophyta</taxon>
        <taxon>Embryophyta</taxon>
        <taxon>Tracheophyta</taxon>
        <taxon>Spermatophyta</taxon>
        <taxon>Magnoliopsida</taxon>
        <taxon>eudicotyledons</taxon>
        <taxon>Gunneridae</taxon>
        <taxon>Pentapetalae</taxon>
        <taxon>rosids</taxon>
        <taxon>fabids</taxon>
        <taxon>Fagales</taxon>
        <taxon>Juglandaceae</taxon>
        <taxon>Juglans</taxon>
    </lineage>
</organism>
<feature type="non-terminal residue" evidence="4">
    <location>
        <position position="143"/>
    </location>
</feature>
<dbReference type="GO" id="GO:0005524">
    <property type="term" value="F:ATP binding"/>
    <property type="evidence" value="ECO:0007669"/>
    <property type="project" value="InterPro"/>
</dbReference>
<dbReference type="GO" id="GO:0005886">
    <property type="term" value="C:plasma membrane"/>
    <property type="evidence" value="ECO:0007669"/>
    <property type="project" value="UniProtKB-SubCell"/>
</dbReference>
<dbReference type="Gramene" id="Jr12_23250_p1">
    <property type="protein sequence ID" value="cds.Jr12_23250_p1"/>
    <property type="gene ID" value="Jr12_23250"/>
</dbReference>
<feature type="domain" description="Protein kinase" evidence="3">
    <location>
        <begin position="1"/>
        <end position="131"/>
    </location>
</feature>
<dbReference type="Gene3D" id="1.10.510.10">
    <property type="entry name" value="Transferase(Phosphotransferase) domain 1"/>
    <property type="match status" value="1"/>
</dbReference>
<dbReference type="InterPro" id="IPR000719">
    <property type="entry name" value="Prot_kinase_dom"/>
</dbReference>
<dbReference type="AlphaFoldDB" id="A0A833UA97"/>
<evidence type="ECO:0000313" key="4">
    <source>
        <dbReference type="EMBL" id="KAF5453558.1"/>
    </source>
</evidence>
<dbReference type="GO" id="GO:0004672">
    <property type="term" value="F:protein kinase activity"/>
    <property type="evidence" value="ECO:0007669"/>
    <property type="project" value="InterPro"/>
</dbReference>
<dbReference type="Pfam" id="PF07714">
    <property type="entry name" value="PK_Tyr_Ser-Thr"/>
    <property type="match status" value="1"/>
</dbReference>
<evidence type="ECO:0000256" key="2">
    <source>
        <dbReference type="ARBA" id="ARBA00022475"/>
    </source>
</evidence>